<dbReference type="EMBL" id="CM035407">
    <property type="protein sequence ID" value="KAH7444336.1"/>
    <property type="molecule type" value="Genomic_DNA"/>
</dbReference>
<dbReference type="PANTHER" id="PTHR34970:SF2">
    <property type="entry name" value="ABC TRANSPORTER A FAMILY PROTEIN"/>
    <property type="match status" value="1"/>
</dbReference>
<reference evidence="1" key="1">
    <citation type="submission" date="2021-08" db="EMBL/GenBank/DDBJ databases">
        <title>WGS assembly of Ceratopteris richardii.</title>
        <authorList>
            <person name="Marchant D.B."/>
            <person name="Chen G."/>
            <person name="Jenkins J."/>
            <person name="Shu S."/>
            <person name="Leebens-Mack J."/>
            <person name="Grimwood J."/>
            <person name="Schmutz J."/>
            <person name="Soltis P."/>
            <person name="Soltis D."/>
            <person name="Chen Z.-H."/>
        </authorList>
    </citation>
    <scope>NUCLEOTIDE SEQUENCE</scope>
    <source>
        <strain evidence="1">Whitten #5841</strain>
        <tissue evidence="1">Leaf</tissue>
    </source>
</reference>
<dbReference type="PANTHER" id="PTHR34970">
    <property type="entry name" value="ABC TRANSPORTER A FAMILY PROTEIN"/>
    <property type="match status" value="1"/>
</dbReference>
<dbReference type="Proteomes" id="UP000825935">
    <property type="component" value="Chromosome 2"/>
</dbReference>
<comment type="caution">
    <text evidence="1">The sequence shown here is derived from an EMBL/GenBank/DDBJ whole genome shotgun (WGS) entry which is preliminary data.</text>
</comment>
<gene>
    <name evidence="1" type="ORF">KP509_02G074200</name>
</gene>
<evidence type="ECO:0000313" key="2">
    <source>
        <dbReference type="Proteomes" id="UP000825935"/>
    </source>
</evidence>
<evidence type="ECO:0000313" key="1">
    <source>
        <dbReference type="EMBL" id="KAH7444336.1"/>
    </source>
</evidence>
<sequence length="88" mass="9593">MYVLRTRLASFVAGFASAAALGFYFVQSEIYNGNHAIFAQVNKSFKDLEYRISRLESSSHLSVGESSEQIKLGIDEAENLPSVAAADS</sequence>
<accession>A0A8T2VED2</accession>
<organism evidence="1 2">
    <name type="scientific">Ceratopteris richardii</name>
    <name type="common">Triangle waterfern</name>
    <dbReference type="NCBI Taxonomy" id="49495"/>
    <lineage>
        <taxon>Eukaryota</taxon>
        <taxon>Viridiplantae</taxon>
        <taxon>Streptophyta</taxon>
        <taxon>Embryophyta</taxon>
        <taxon>Tracheophyta</taxon>
        <taxon>Polypodiopsida</taxon>
        <taxon>Polypodiidae</taxon>
        <taxon>Polypodiales</taxon>
        <taxon>Pteridineae</taxon>
        <taxon>Pteridaceae</taxon>
        <taxon>Parkerioideae</taxon>
        <taxon>Ceratopteris</taxon>
    </lineage>
</organism>
<name>A0A8T2VED2_CERRI</name>
<protein>
    <submittedName>
        <fullName evidence="1">Uncharacterized protein</fullName>
    </submittedName>
</protein>
<proteinExistence type="predicted"/>
<dbReference type="AlphaFoldDB" id="A0A8T2VED2"/>
<keyword evidence="2" id="KW-1185">Reference proteome</keyword>